<dbReference type="RefSeq" id="WP_053999367.1">
    <property type="nucleotide sequence ID" value="NZ_JXMU01000015.1"/>
</dbReference>
<dbReference type="STRING" id="1514904.SU32_10720"/>
<evidence type="ECO:0000313" key="3">
    <source>
        <dbReference type="EMBL" id="KPB00891.1"/>
    </source>
</evidence>
<keyword evidence="1" id="KW-0378">Hydrolase</keyword>
<comment type="catalytic activity">
    <reaction evidence="1">
        <text>thiamine + H2O = 5-(2-hydroxyethyl)-4-methylthiazole + 4-amino-5-hydroxymethyl-2-methylpyrimidine + H(+)</text>
        <dbReference type="Rhea" id="RHEA:17509"/>
        <dbReference type="ChEBI" id="CHEBI:15377"/>
        <dbReference type="ChEBI" id="CHEBI:15378"/>
        <dbReference type="ChEBI" id="CHEBI:16892"/>
        <dbReference type="ChEBI" id="CHEBI:17957"/>
        <dbReference type="ChEBI" id="CHEBI:18385"/>
        <dbReference type="EC" id="3.5.99.2"/>
    </reaction>
</comment>
<dbReference type="EMBL" id="JXMU01000015">
    <property type="protein sequence ID" value="KPB00891.1"/>
    <property type="molecule type" value="Genomic_DNA"/>
</dbReference>
<dbReference type="NCBIfam" id="TIGR04306">
    <property type="entry name" value="salvage_TenA"/>
    <property type="match status" value="1"/>
</dbReference>
<dbReference type="EC" id="3.5.99.2" evidence="1"/>
<dbReference type="GO" id="GO:0050334">
    <property type="term" value="F:thiaminase activity"/>
    <property type="evidence" value="ECO:0007669"/>
    <property type="project" value="UniProtKB-EC"/>
</dbReference>
<accession>A0A0N0E784</accession>
<comment type="similarity">
    <text evidence="1">Belongs to the TenA family.</text>
</comment>
<dbReference type="AlphaFoldDB" id="A0A0N0E784"/>
<comment type="catalytic activity">
    <reaction evidence="1">
        <text>4-amino-5-aminomethyl-2-methylpyrimidine + H2O = 4-amino-5-hydroxymethyl-2-methylpyrimidine + NH4(+)</text>
        <dbReference type="Rhea" id="RHEA:31799"/>
        <dbReference type="ChEBI" id="CHEBI:15377"/>
        <dbReference type="ChEBI" id="CHEBI:16892"/>
        <dbReference type="ChEBI" id="CHEBI:28938"/>
        <dbReference type="ChEBI" id="CHEBI:63416"/>
        <dbReference type="EC" id="3.5.99.2"/>
    </reaction>
</comment>
<proteinExistence type="inferred from homology"/>
<dbReference type="Gene3D" id="1.20.910.10">
    <property type="entry name" value="Heme oxygenase-like"/>
    <property type="match status" value="1"/>
</dbReference>
<protein>
    <recommendedName>
        <fullName evidence="1">Aminopyrimidine aminohydrolase</fullName>
        <ecNumber evidence="1">3.5.99.2</ecNumber>
    </recommendedName>
</protein>
<comment type="pathway">
    <text evidence="1">Cofactor biosynthesis; thiamine diphosphate biosynthesis.</text>
</comment>
<evidence type="ECO:0000313" key="4">
    <source>
        <dbReference type="Proteomes" id="UP000038011"/>
    </source>
</evidence>
<dbReference type="Pfam" id="PF03070">
    <property type="entry name" value="TENA_THI-4"/>
    <property type="match status" value="1"/>
</dbReference>
<comment type="caution">
    <text evidence="3">The sequence shown here is derived from an EMBL/GenBank/DDBJ whole genome shotgun (WGS) entry which is preliminary data.</text>
</comment>
<dbReference type="OrthoDB" id="34166at2"/>
<dbReference type="InterPro" id="IPR027574">
    <property type="entry name" value="Thiaminase_II"/>
</dbReference>
<name>A0A0N0E784_9HYPH</name>
<dbReference type="Proteomes" id="UP000038011">
    <property type="component" value="Unassembled WGS sequence"/>
</dbReference>
<dbReference type="CDD" id="cd19367">
    <property type="entry name" value="TenA_C_ScTHI20-like"/>
    <property type="match status" value="1"/>
</dbReference>
<dbReference type="GO" id="GO:0005829">
    <property type="term" value="C:cytosol"/>
    <property type="evidence" value="ECO:0007669"/>
    <property type="project" value="TreeGrafter"/>
</dbReference>
<dbReference type="SUPFAM" id="SSF48613">
    <property type="entry name" value="Heme oxygenase-like"/>
    <property type="match status" value="1"/>
</dbReference>
<dbReference type="InterPro" id="IPR016084">
    <property type="entry name" value="Haem_Oase-like_multi-hlx"/>
</dbReference>
<evidence type="ECO:0000259" key="2">
    <source>
        <dbReference type="Pfam" id="PF03070"/>
    </source>
</evidence>
<keyword evidence="1" id="KW-0784">Thiamine biosynthesis</keyword>
<dbReference type="InterPro" id="IPR004305">
    <property type="entry name" value="Thiaminase-2/PQQC"/>
</dbReference>
<sequence>MSYPDYGKTFALWREGAGQSWHDYVTHPFVEGLRDGSLPRASFLHYLIQDYVYLVHYSRAWSLGVIKAETQDEMKICAGTVHALVNHEMALHVETCAAAGISEEALFNAGETTENLAYTRYVLDAGMQGDFLDLMAALAPCVLGYGEIGARLAQTASGDTPYMQWIETYAGDEYQEVCRTAGAMIDKAVERRIGNDLSASPRCEILQARYTKATQLEVGFWDMGLRGQ</sequence>
<gene>
    <name evidence="3" type="ORF">SU32_10720</name>
</gene>
<organism evidence="3 4">
    <name type="scientific">Ahrensia marina</name>
    <dbReference type="NCBI Taxonomy" id="1514904"/>
    <lineage>
        <taxon>Bacteria</taxon>
        <taxon>Pseudomonadati</taxon>
        <taxon>Pseudomonadota</taxon>
        <taxon>Alphaproteobacteria</taxon>
        <taxon>Hyphomicrobiales</taxon>
        <taxon>Ahrensiaceae</taxon>
        <taxon>Ahrensia</taxon>
    </lineage>
</organism>
<dbReference type="GO" id="GO:0009228">
    <property type="term" value="P:thiamine biosynthetic process"/>
    <property type="evidence" value="ECO:0007669"/>
    <property type="project" value="UniProtKB-KW"/>
</dbReference>
<dbReference type="InterPro" id="IPR050967">
    <property type="entry name" value="Thiamine_Salvage_TenA"/>
</dbReference>
<keyword evidence="4" id="KW-1185">Reference proteome</keyword>
<dbReference type="PANTHER" id="PTHR43198">
    <property type="entry name" value="BIFUNCTIONAL TH2 PROTEIN"/>
    <property type="match status" value="1"/>
</dbReference>
<evidence type="ECO:0000256" key="1">
    <source>
        <dbReference type="RuleBase" id="RU363093"/>
    </source>
</evidence>
<dbReference type="PATRIC" id="fig|1514904.3.peg.982"/>
<dbReference type="UniPathway" id="UPA00060"/>
<dbReference type="PANTHER" id="PTHR43198:SF2">
    <property type="entry name" value="SI:CH1073-67J19.1-RELATED"/>
    <property type="match status" value="1"/>
</dbReference>
<feature type="domain" description="Thiaminase-2/PQQC" evidence="2">
    <location>
        <begin position="20"/>
        <end position="226"/>
    </location>
</feature>
<reference evidence="3 4" key="1">
    <citation type="submission" date="2015-01" db="EMBL/GenBank/DDBJ databases">
        <title>Ahrensia donghaiensis sp. nov., a novel dimethylsulphoniopropionate-cleavage bacterium isolated from seawater and emended descriptions of the genus Ahrensia and Ahrensia kielensis.</title>
        <authorList>
            <person name="Liu J."/>
        </authorList>
    </citation>
    <scope>NUCLEOTIDE SEQUENCE [LARGE SCALE GENOMIC DNA]</scope>
    <source>
        <strain evidence="3 4">LZD062</strain>
    </source>
</reference>
<comment type="function">
    <text evidence="1">Catalyzes an amino-pyrimidine hydrolysis reaction at the C5' of the pyrimidine moiety of thiamine compounds, a reaction that is part of a thiamine salvage pathway.</text>
</comment>
<dbReference type="GO" id="GO:0009229">
    <property type="term" value="P:thiamine diphosphate biosynthetic process"/>
    <property type="evidence" value="ECO:0007669"/>
    <property type="project" value="UniProtKB-UniPathway"/>
</dbReference>